<feature type="region of interest" description="Disordered" evidence="1">
    <location>
        <begin position="1"/>
        <end position="22"/>
    </location>
</feature>
<evidence type="ECO:0000313" key="2">
    <source>
        <dbReference type="EMBL" id="KAF7412958.1"/>
    </source>
</evidence>
<reference evidence="2" key="1">
    <citation type="journal article" date="2020" name="G3 (Bethesda)">
        <title>High-Quality Assemblies for Three Invasive Social Wasps from the &lt;i&gt;Vespula&lt;/i&gt; Genus.</title>
        <authorList>
            <person name="Harrop T.W.R."/>
            <person name="Guhlin J."/>
            <person name="McLaughlin G.M."/>
            <person name="Permina E."/>
            <person name="Stockwell P."/>
            <person name="Gilligan J."/>
            <person name="Le Lec M.F."/>
            <person name="Gruber M.A.M."/>
            <person name="Quinn O."/>
            <person name="Lovegrove M."/>
            <person name="Duncan E.J."/>
            <person name="Remnant E.J."/>
            <person name="Van Eeckhoven J."/>
            <person name="Graham B."/>
            <person name="Knapp R.A."/>
            <person name="Langford K.W."/>
            <person name="Kronenberg Z."/>
            <person name="Press M.O."/>
            <person name="Eacker S.M."/>
            <person name="Wilson-Rankin E.E."/>
            <person name="Purcell J."/>
            <person name="Lester P.J."/>
            <person name="Dearden P.K."/>
        </authorList>
    </citation>
    <scope>NUCLEOTIDE SEQUENCE</scope>
    <source>
        <strain evidence="2">Volc-1</strain>
    </source>
</reference>
<dbReference type="EMBL" id="JACSDY010000012">
    <property type="protein sequence ID" value="KAF7412958.1"/>
    <property type="molecule type" value="Genomic_DNA"/>
</dbReference>
<dbReference type="Proteomes" id="UP000600918">
    <property type="component" value="Unassembled WGS sequence"/>
</dbReference>
<evidence type="ECO:0000313" key="3">
    <source>
        <dbReference type="Proteomes" id="UP000600918"/>
    </source>
</evidence>
<feature type="compositionally biased region" description="Acidic residues" evidence="1">
    <location>
        <begin position="70"/>
        <end position="91"/>
    </location>
</feature>
<accession>A0A834KU80</accession>
<gene>
    <name evidence="2" type="ORF">H0235_012809</name>
</gene>
<organism evidence="2 3">
    <name type="scientific">Vespula pensylvanica</name>
    <name type="common">Western yellow jacket</name>
    <name type="synonym">Wasp</name>
    <dbReference type="NCBI Taxonomy" id="30213"/>
    <lineage>
        <taxon>Eukaryota</taxon>
        <taxon>Metazoa</taxon>
        <taxon>Ecdysozoa</taxon>
        <taxon>Arthropoda</taxon>
        <taxon>Hexapoda</taxon>
        <taxon>Insecta</taxon>
        <taxon>Pterygota</taxon>
        <taxon>Neoptera</taxon>
        <taxon>Endopterygota</taxon>
        <taxon>Hymenoptera</taxon>
        <taxon>Apocrita</taxon>
        <taxon>Aculeata</taxon>
        <taxon>Vespoidea</taxon>
        <taxon>Vespidae</taxon>
        <taxon>Vespinae</taxon>
        <taxon>Vespula</taxon>
    </lineage>
</organism>
<sequence>MTTTTMMMMMMRNKSTERENEKITSEISKALLTFFKNSLGEWEKLSKDRIFESQQHTNVVFKVESHTDDDKDDEDEDDEKKEEEEEKEDEDLRSLLVSSMEYNDDTCKEMDG</sequence>
<protein>
    <submittedName>
        <fullName evidence="2">Uncharacterized protein</fullName>
    </submittedName>
</protein>
<feature type="region of interest" description="Disordered" evidence="1">
    <location>
        <begin position="56"/>
        <end position="112"/>
    </location>
</feature>
<name>A0A834KU80_VESPE</name>
<keyword evidence="3" id="KW-1185">Reference proteome</keyword>
<dbReference type="AlphaFoldDB" id="A0A834KU80"/>
<proteinExistence type="predicted"/>
<evidence type="ECO:0000256" key="1">
    <source>
        <dbReference type="SAM" id="MobiDB-lite"/>
    </source>
</evidence>
<comment type="caution">
    <text evidence="2">The sequence shown here is derived from an EMBL/GenBank/DDBJ whole genome shotgun (WGS) entry which is preliminary data.</text>
</comment>
<feature type="compositionally biased region" description="Low complexity" evidence="1">
    <location>
        <begin position="1"/>
        <end position="11"/>
    </location>
</feature>